<evidence type="ECO:0000313" key="3">
    <source>
        <dbReference type="Proteomes" id="UP000887013"/>
    </source>
</evidence>
<reference evidence="2" key="1">
    <citation type="submission" date="2020-08" db="EMBL/GenBank/DDBJ databases">
        <title>Multicomponent nature underlies the extraordinary mechanical properties of spider dragline silk.</title>
        <authorList>
            <person name="Kono N."/>
            <person name="Nakamura H."/>
            <person name="Mori M."/>
            <person name="Yoshida Y."/>
            <person name="Ohtoshi R."/>
            <person name="Malay A.D."/>
            <person name="Moran D.A.P."/>
            <person name="Tomita M."/>
            <person name="Numata K."/>
            <person name="Arakawa K."/>
        </authorList>
    </citation>
    <scope>NUCLEOTIDE SEQUENCE</scope>
</reference>
<proteinExistence type="predicted"/>
<evidence type="ECO:0000256" key="1">
    <source>
        <dbReference type="SAM" id="MobiDB-lite"/>
    </source>
</evidence>
<keyword evidence="3" id="KW-1185">Reference proteome</keyword>
<dbReference type="Proteomes" id="UP000887013">
    <property type="component" value="Unassembled WGS sequence"/>
</dbReference>
<feature type="region of interest" description="Disordered" evidence="1">
    <location>
        <begin position="75"/>
        <end position="94"/>
    </location>
</feature>
<dbReference type="EMBL" id="BMAW01011328">
    <property type="protein sequence ID" value="GFT23244.1"/>
    <property type="molecule type" value="Genomic_DNA"/>
</dbReference>
<sequence>MSMGSRIHISSTEKVKNNAGCKVIQFFQKKVFIPNILKEPGIPSLLDSGQVASSNPDFTKDPKCGITGVAERQRKLHPNPHNTWCGGKDNYDED</sequence>
<comment type="caution">
    <text evidence="2">The sequence shown here is derived from an EMBL/GenBank/DDBJ whole genome shotgun (WGS) entry which is preliminary data.</text>
</comment>
<evidence type="ECO:0000313" key="2">
    <source>
        <dbReference type="EMBL" id="GFT23244.1"/>
    </source>
</evidence>
<name>A0A8X6NNZ7_NEPPI</name>
<dbReference type="AlphaFoldDB" id="A0A8X6NNZ7"/>
<protein>
    <submittedName>
        <fullName evidence="2">Uncharacterized protein</fullName>
    </submittedName>
</protein>
<accession>A0A8X6NNZ7</accession>
<organism evidence="2 3">
    <name type="scientific">Nephila pilipes</name>
    <name type="common">Giant wood spider</name>
    <name type="synonym">Nephila maculata</name>
    <dbReference type="NCBI Taxonomy" id="299642"/>
    <lineage>
        <taxon>Eukaryota</taxon>
        <taxon>Metazoa</taxon>
        <taxon>Ecdysozoa</taxon>
        <taxon>Arthropoda</taxon>
        <taxon>Chelicerata</taxon>
        <taxon>Arachnida</taxon>
        <taxon>Araneae</taxon>
        <taxon>Araneomorphae</taxon>
        <taxon>Entelegynae</taxon>
        <taxon>Araneoidea</taxon>
        <taxon>Nephilidae</taxon>
        <taxon>Nephila</taxon>
    </lineage>
</organism>
<gene>
    <name evidence="2" type="ORF">NPIL_427561</name>
</gene>